<proteinExistence type="predicted"/>
<dbReference type="InterPro" id="IPR003795">
    <property type="entry name" value="DUF192"/>
</dbReference>
<keyword evidence="1" id="KW-0472">Membrane</keyword>
<sequence>MNTQLKIIFYFIFVFGILYYIQTKYEIFDISFTKPVIEKKEEEKLNKITSLEILNSEGKKIVVSLEIADTQILRQQGLSNRKSLGDYQGMLFIFDSSDIYPFWMKDMYIPLDIIYISESFYIVDILKEVAPCSSTCNNFVPESEFRYVLEVKSGFSDINRVDIGNAVIFDISSEE</sequence>
<keyword evidence="1" id="KW-0812">Transmembrane</keyword>
<evidence type="ECO:0000313" key="3">
    <source>
        <dbReference type="Proteomes" id="UP000554004"/>
    </source>
</evidence>
<dbReference type="Gene3D" id="2.60.120.1140">
    <property type="entry name" value="Protein of unknown function DUF192"/>
    <property type="match status" value="1"/>
</dbReference>
<accession>A0A847ESY3</accession>
<evidence type="ECO:0000313" key="2">
    <source>
        <dbReference type="EMBL" id="NLE30835.1"/>
    </source>
</evidence>
<dbReference type="InterPro" id="IPR038695">
    <property type="entry name" value="Saro_0823-like_sf"/>
</dbReference>
<gene>
    <name evidence="2" type="ORF">GX618_00985</name>
</gene>
<dbReference type="PANTHER" id="PTHR37953:SF1">
    <property type="entry name" value="UPF0127 PROTEIN MJ1496"/>
    <property type="match status" value="1"/>
</dbReference>
<comment type="caution">
    <text evidence="2">The sequence shown here is derived from an EMBL/GenBank/DDBJ whole genome shotgun (WGS) entry which is preliminary data.</text>
</comment>
<keyword evidence="1" id="KW-1133">Transmembrane helix</keyword>
<dbReference type="AlphaFoldDB" id="A0A847ESY3"/>
<dbReference type="PANTHER" id="PTHR37953">
    <property type="entry name" value="UPF0127 PROTEIN MJ1496"/>
    <property type="match status" value="1"/>
</dbReference>
<name>A0A847ESY3_9BACT</name>
<feature type="transmembrane region" description="Helical" evidence="1">
    <location>
        <begin position="7"/>
        <end position="22"/>
    </location>
</feature>
<dbReference type="Proteomes" id="UP000554004">
    <property type="component" value="Unassembled WGS sequence"/>
</dbReference>
<reference evidence="2 3" key="1">
    <citation type="journal article" date="2020" name="Biotechnol. Biofuels">
        <title>New insights from the biogas microbiome by comprehensive genome-resolved metagenomics of nearly 1600 species originating from multiple anaerobic digesters.</title>
        <authorList>
            <person name="Campanaro S."/>
            <person name="Treu L."/>
            <person name="Rodriguez-R L.M."/>
            <person name="Kovalovszki A."/>
            <person name="Ziels R.M."/>
            <person name="Maus I."/>
            <person name="Zhu X."/>
            <person name="Kougias P.G."/>
            <person name="Basile A."/>
            <person name="Luo G."/>
            <person name="Schluter A."/>
            <person name="Konstantinidis K.T."/>
            <person name="Angelidaki I."/>
        </authorList>
    </citation>
    <scope>NUCLEOTIDE SEQUENCE [LARGE SCALE GENOMIC DNA]</scope>
    <source>
        <strain evidence="2">AS06rmzACSIP_421</strain>
    </source>
</reference>
<protein>
    <submittedName>
        <fullName evidence="2">DUF192 domain-containing protein</fullName>
    </submittedName>
</protein>
<dbReference type="Pfam" id="PF02643">
    <property type="entry name" value="DUF192"/>
    <property type="match status" value="1"/>
</dbReference>
<dbReference type="EMBL" id="JAAZAL010000033">
    <property type="protein sequence ID" value="NLE30835.1"/>
    <property type="molecule type" value="Genomic_DNA"/>
</dbReference>
<organism evidence="2 3">
    <name type="scientific">Candidatus Dojkabacteria bacterium</name>
    <dbReference type="NCBI Taxonomy" id="2099670"/>
    <lineage>
        <taxon>Bacteria</taxon>
        <taxon>Candidatus Dojkabacteria</taxon>
    </lineage>
</organism>
<evidence type="ECO:0000256" key="1">
    <source>
        <dbReference type="SAM" id="Phobius"/>
    </source>
</evidence>